<keyword evidence="4" id="KW-0378">Hydrolase</keyword>
<keyword evidence="4" id="KW-0121">Carboxypeptidase</keyword>
<dbReference type="EMBL" id="JBHSDT010000004">
    <property type="protein sequence ID" value="MFC4403156.1"/>
    <property type="molecule type" value="Genomic_DNA"/>
</dbReference>
<dbReference type="InterPro" id="IPR052179">
    <property type="entry name" value="DD-CPase-like"/>
</dbReference>
<evidence type="ECO:0000259" key="3">
    <source>
        <dbReference type="Pfam" id="PF02557"/>
    </source>
</evidence>
<name>A0ABV8WX21_9BACI</name>
<dbReference type="PANTHER" id="PTHR34385">
    <property type="entry name" value="D-ALANYL-D-ALANINE CARBOXYPEPTIDASE"/>
    <property type="match status" value="1"/>
</dbReference>
<dbReference type="CDD" id="cd14852">
    <property type="entry name" value="LD-carboxypeptidase"/>
    <property type="match status" value="1"/>
</dbReference>
<dbReference type="InterPro" id="IPR009045">
    <property type="entry name" value="Zn_M74/Hedgehog-like"/>
</dbReference>
<feature type="region of interest" description="Disordered" evidence="1">
    <location>
        <begin position="27"/>
        <end position="121"/>
    </location>
</feature>
<feature type="compositionally biased region" description="Acidic residues" evidence="1">
    <location>
        <begin position="42"/>
        <end position="57"/>
    </location>
</feature>
<evidence type="ECO:0000256" key="2">
    <source>
        <dbReference type="SAM" id="SignalP"/>
    </source>
</evidence>
<evidence type="ECO:0000256" key="1">
    <source>
        <dbReference type="SAM" id="MobiDB-lite"/>
    </source>
</evidence>
<dbReference type="PROSITE" id="PS51257">
    <property type="entry name" value="PROKAR_LIPOPROTEIN"/>
    <property type="match status" value="1"/>
</dbReference>
<accession>A0ABV8WX21</accession>
<dbReference type="Proteomes" id="UP001595882">
    <property type="component" value="Unassembled WGS sequence"/>
</dbReference>
<dbReference type="Pfam" id="PF02557">
    <property type="entry name" value="VanY"/>
    <property type="match status" value="1"/>
</dbReference>
<evidence type="ECO:0000313" key="4">
    <source>
        <dbReference type="EMBL" id="MFC4403156.1"/>
    </source>
</evidence>
<dbReference type="InterPro" id="IPR058193">
    <property type="entry name" value="VanY/YodJ_core_dom"/>
</dbReference>
<sequence>MRKIIYLLVLMGIFLIGCQNGADENKQPAEELNINEEKNEETTENAEEDLAEKEEETVSGTEGNNEGEGNNDREESPADTETEKRVQQDGASDEGETSEVVQPAVPDKQTSNESSITVVDDPNSVEVIVNKQRKLPDGYEPTDLVEPDVSFYAAEGDQKRLLRQVAATALEELFTGAEQSGLDFVAVSGYRSYDRQKVIYENNVANNGQEYADRYSAKPGTSEHQTGLAMDVASAALVAVLEPGFIQTAEGQWLAENAHKYGFIVRYLEGKESITGYSYEPWHIRYVGKEIAAQVYEQQTTLEEFFGLYP</sequence>
<dbReference type="RefSeq" id="WP_390251419.1">
    <property type="nucleotide sequence ID" value="NZ_JBHSDT010000004.1"/>
</dbReference>
<dbReference type="InterPro" id="IPR003709">
    <property type="entry name" value="VanY-like_core_dom"/>
</dbReference>
<feature type="signal peptide" evidence="2">
    <location>
        <begin position="1"/>
        <end position="22"/>
    </location>
</feature>
<gene>
    <name evidence="4" type="ORF">ACFOY7_08710</name>
</gene>
<feature type="compositionally biased region" description="Basic and acidic residues" evidence="1">
    <location>
        <begin position="70"/>
        <end position="87"/>
    </location>
</feature>
<evidence type="ECO:0000313" key="5">
    <source>
        <dbReference type="Proteomes" id="UP001595882"/>
    </source>
</evidence>
<feature type="chain" id="PRO_5046006183" evidence="2">
    <location>
        <begin position="23"/>
        <end position="310"/>
    </location>
</feature>
<feature type="compositionally biased region" description="Polar residues" evidence="1">
    <location>
        <begin position="108"/>
        <end position="117"/>
    </location>
</feature>
<organism evidence="4 5">
    <name type="scientific">Gracilibacillus xinjiangensis</name>
    <dbReference type="NCBI Taxonomy" id="1193282"/>
    <lineage>
        <taxon>Bacteria</taxon>
        <taxon>Bacillati</taxon>
        <taxon>Bacillota</taxon>
        <taxon>Bacilli</taxon>
        <taxon>Bacillales</taxon>
        <taxon>Bacillaceae</taxon>
        <taxon>Gracilibacillus</taxon>
    </lineage>
</organism>
<protein>
    <submittedName>
        <fullName evidence="4">D-alanyl-D-alanine carboxypeptidase family protein</fullName>
    </submittedName>
</protein>
<feature type="compositionally biased region" description="Basic and acidic residues" evidence="1">
    <location>
        <begin position="27"/>
        <end position="41"/>
    </location>
</feature>
<keyword evidence="4" id="KW-0645">Protease</keyword>
<dbReference type="PANTHER" id="PTHR34385:SF1">
    <property type="entry name" value="PEPTIDOGLYCAN L-ALANYL-D-GLUTAMATE ENDOPEPTIDASE CWLK"/>
    <property type="match status" value="1"/>
</dbReference>
<keyword evidence="2" id="KW-0732">Signal</keyword>
<feature type="domain" description="D-alanyl-D-alanine carboxypeptidase-like core" evidence="3">
    <location>
        <begin position="160"/>
        <end position="289"/>
    </location>
</feature>
<reference evidence="5" key="1">
    <citation type="journal article" date="2019" name="Int. J. Syst. Evol. Microbiol.">
        <title>The Global Catalogue of Microorganisms (GCM) 10K type strain sequencing project: providing services to taxonomists for standard genome sequencing and annotation.</title>
        <authorList>
            <consortium name="The Broad Institute Genomics Platform"/>
            <consortium name="The Broad Institute Genome Sequencing Center for Infectious Disease"/>
            <person name="Wu L."/>
            <person name="Ma J."/>
        </authorList>
    </citation>
    <scope>NUCLEOTIDE SEQUENCE [LARGE SCALE GENOMIC DNA]</scope>
    <source>
        <strain evidence="5">CCUG 37865</strain>
    </source>
</reference>
<feature type="compositionally biased region" description="Low complexity" evidence="1">
    <location>
        <begin position="58"/>
        <end position="68"/>
    </location>
</feature>
<keyword evidence="5" id="KW-1185">Reference proteome</keyword>
<dbReference type="GO" id="GO:0004180">
    <property type="term" value="F:carboxypeptidase activity"/>
    <property type="evidence" value="ECO:0007669"/>
    <property type="project" value="UniProtKB-KW"/>
</dbReference>
<dbReference type="Gene3D" id="3.30.1380.10">
    <property type="match status" value="1"/>
</dbReference>
<comment type="caution">
    <text evidence="4">The sequence shown here is derived from an EMBL/GenBank/DDBJ whole genome shotgun (WGS) entry which is preliminary data.</text>
</comment>
<dbReference type="SUPFAM" id="SSF55166">
    <property type="entry name" value="Hedgehog/DD-peptidase"/>
    <property type="match status" value="1"/>
</dbReference>
<proteinExistence type="predicted"/>